<evidence type="ECO:0000256" key="1">
    <source>
        <dbReference type="ARBA" id="ARBA00008857"/>
    </source>
</evidence>
<comment type="similarity">
    <text evidence="1">Belongs to the 'phage' integrase family.</text>
</comment>
<dbReference type="STRING" id="1271860.SAMN05216174_1048"/>
<dbReference type="PANTHER" id="PTHR30349">
    <property type="entry name" value="PHAGE INTEGRASE-RELATED"/>
    <property type="match status" value="1"/>
</dbReference>
<dbReference type="AlphaFoldDB" id="A0A1G6NYI5"/>
<reference evidence="9" key="1">
    <citation type="submission" date="2016-10" db="EMBL/GenBank/DDBJ databases">
        <authorList>
            <person name="Varghese N."/>
            <person name="Submissions S."/>
        </authorList>
    </citation>
    <scope>NUCLEOTIDE SEQUENCE [LARGE SCALE GENOMIC DNA]</scope>
    <source>
        <strain evidence="9">IBRC-M 10403</strain>
    </source>
</reference>
<evidence type="ECO:0000256" key="5">
    <source>
        <dbReference type="PROSITE-ProRule" id="PRU01248"/>
    </source>
</evidence>
<feature type="domain" description="Core-binding (CB)" evidence="7">
    <location>
        <begin position="9"/>
        <end position="94"/>
    </location>
</feature>
<dbReference type="RefSeq" id="WP_091449711.1">
    <property type="nucleotide sequence ID" value="NZ_FMZZ01000004.1"/>
</dbReference>
<dbReference type="Proteomes" id="UP000199501">
    <property type="component" value="Unassembled WGS sequence"/>
</dbReference>
<evidence type="ECO:0000313" key="9">
    <source>
        <dbReference type="Proteomes" id="UP000199501"/>
    </source>
</evidence>
<dbReference type="InterPro" id="IPR002104">
    <property type="entry name" value="Integrase_catalytic"/>
</dbReference>
<gene>
    <name evidence="8" type="ORF">SAMN05216174_1048</name>
</gene>
<dbReference type="InterPro" id="IPR004107">
    <property type="entry name" value="Integrase_SAM-like_N"/>
</dbReference>
<evidence type="ECO:0000256" key="4">
    <source>
        <dbReference type="ARBA" id="ARBA00023172"/>
    </source>
</evidence>
<dbReference type="Gene3D" id="1.10.443.10">
    <property type="entry name" value="Intergrase catalytic core"/>
    <property type="match status" value="1"/>
</dbReference>
<dbReference type="PROSITE" id="PS51898">
    <property type="entry name" value="TYR_RECOMBINASE"/>
    <property type="match status" value="1"/>
</dbReference>
<protein>
    <submittedName>
        <fullName evidence="8">Site-specific recombinase XerD</fullName>
    </submittedName>
</protein>
<dbReference type="GO" id="GO:0006310">
    <property type="term" value="P:DNA recombination"/>
    <property type="evidence" value="ECO:0007669"/>
    <property type="project" value="UniProtKB-KW"/>
</dbReference>
<evidence type="ECO:0000259" key="7">
    <source>
        <dbReference type="PROSITE" id="PS51900"/>
    </source>
</evidence>
<organism evidence="8 9">
    <name type="scientific">Actinokineospora iranica</name>
    <dbReference type="NCBI Taxonomy" id="1271860"/>
    <lineage>
        <taxon>Bacteria</taxon>
        <taxon>Bacillati</taxon>
        <taxon>Actinomycetota</taxon>
        <taxon>Actinomycetes</taxon>
        <taxon>Pseudonocardiales</taxon>
        <taxon>Pseudonocardiaceae</taxon>
        <taxon>Actinokineospora</taxon>
    </lineage>
</organism>
<keyword evidence="9" id="KW-1185">Reference proteome</keyword>
<dbReference type="OrthoDB" id="3183879at2"/>
<dbReference type="InterPro" id="IPR050090">
    <property type="entry name" value="Tyrosine_recombinase_XerCD"/>
</dbReference>
<dbReference type="GO" id="GO:0003677">
    <property type="term" value="F:DNA binding"/>
    <property type="evidence" value="ECO:0007669"/>
    <property type="project" value="UniProtKB-UniRule"/>
</dbReference>
<dbReference type="InterPro" id="IPR011010">
    <property type="entry name" value="DNA_brk_join_enz"/>
</dbReference>
<sequence>MGTTGTSAAVWAMLAERWRKTIRATALSDKTEQRYLSTAHRWAKWLDQEGHDIEPDDVEAHHVDDFIVDIIDSSSAANAAHHYRNLRVFFAWLVKRKEIKTGNPFDETEPPKVPEKITDLLDDEHHAALLLTCSGKDFLSLRDRAIILLFVDTGMRVSELHSIQVKAIDLKTKQLMIVGKGKKIRVVRFGNSTGLALARYLKVREKHPLADSPALWLSSRKTKPLTIHGIQSMLHHRGKRAKVPGSVYPHRFRHDFSDRWQANGGSEAGLMEIAGWASTKMPRHYGKAAKTRRALAEHERISPADSLVA</sequence>
<name>A0A1G6NYI5_9PSEU</name>
<dbReference type="InterPro" id="IPR013762">
    <property type="entry name" value="Integrase-like_cat_sf"/>
</dbReference>
<evidence type="ECO:0000259" key="6">
    <source>
        <dbReference type="PROSITE" id="PS51898"/>
    </source>
</evidence>
<dbReference type="PROSITE" id="PS51900">
    <property type="entry name" value="CB"/>
    <property type="match status" value="1"/>
</dbReference>
<dbReference type="Pfam" id="PF00589">
    <property type="entry name" value="Phage_integrase"/>
    <property type="match status" value="1"/>
</dbReference>
<dbReference type="Pfam" id="PF13495">
    <property type="entry name" value="Phage_int_SAM_4"/>
    <property type="match status" value="1"/>
</dbReference>
<evidence type="ECO:0000313" key="8">
    <source>
        <dbReference type="EMBL" id="SDC72778.1"/>
    </source>
</evidence>
<dbReference type="PANTHER" id="PTHR30349:SF41">
    <property type="entry name" value="INTEGRASE_RECOMBINASE PROTEIN MJ0367-RELATED"/>
    <property type="match status" value="1"/>
</dbReference>
<dbReference type="GO" id="GO:0015074">
    <property type="term" value="P:DNA integration"/>
    <property type="evidence" value="ECO:0007669"/>
    <property type="project" value="UniProtKB-KW"/>
</dbReference>
<keyword evidence="3 5" id="KW-0238">DNA-binding</keyword>
<evidence type="ECO:0000256" key="3">
    <source>
        <dbReference type="ARBA" id="ARBA00023125"/>
    </source>
</evidence>
<proteinExistence type="inferred from homology"/>
<keyword evidence="2" id="KW-0229">DNA integration</keyword>
<feature type="domain" description="Tyr recombinase" evidence="6">
    <location>
        <begin position="116"/>
        <end position="300"/>
    </location>
</feature>
<dbReference type="EMBL" id="FMZZ01000004">
    <property type="protein sequence ID" value="SDC72778.1"/>
    <property type="molecule type" value="Genomic_DNA"/>
</dbReference>
<dbReference type="SUPFAM" id="SSF56349">
    <property type="entry name" value="DNA breaking-rejoining enzymes"/>
    <property type="match status" value="1"/>
</dbReference>
<dbReference type="InterPro" id="IPR044068">
    <property type="entry name" value="CB"/>
</dbReference>
<dbReference type="InterPro" id="IPR010998">
    <property type="entry name" value="Integrase_recombinase_N"/>
</dbReference>
<accession>A0A1G6NYI5</accession>
<evidence type="ECO:0000256" key="2">
    <source>
        <dbReference type="ARBA" id="ARBA00022908"/>
    </source>
</evidence>
<dbReference type="Gene3D" id="1.10.150.130">
    <property type="match status" value="1"/>
</dbReference>
<keyword evidence="4" id="KW-0233">DNA recombination</keyword>